<reference evidence="1" key="1">
    <citation type="journal article" date="2020" name="mSystems">
        <title>Genome- and Community-Level Interaction Insights into Carbon Utilization and Element Cycling Functions of Hydrothermarchaeota in Hydrothermal Sediment.</title>
        <authorList>
            <person name="Zhou Z."/>
            <person name="Liu Y."/>
            <person name="Xu W."/>
            <person name="Pan J."/>
            <person name="Luo Z.H."/>
            <person name="Li M."/>
        </authorList>
    </citation>
    <scope>NUCLEOTIDE SEQUENCE [LARGE SCALE GENOMIC DNA]</scope>
    <source>
        <strain evidence="1">SpSt-192</strain>
    </source>
</reference>
<gene>
    <name evidence="1" type="ORF">ENP13_00405</name>
</gene>
<organism evidence="1">
    <name type="scientific">Thermorudis sp</name>
    <dbReference type="NCBI Taxonomy" id="1969470"/>
    <lineage>
        <taxon>Bacteria</taxon>
        <taxon>Pseudomonadati</taxon>
        <taxon>Thermomicrobiota</taxon>
        <taxon>Thermomicrobia</taxon>
        <taxon>Thermomicrobia incertae sedis</taxon>
        <taxon>Thermorudis</taxon>
    </lineage>
</organism>
<sequence>MKTLSELLRRFRDGAGTDLMFEDYYSALLSRTGAGAPSASEARRDFESVRRVVSRALIY</sequence>
<proteinExistence type="predicted"/>
<name>A0A7C2WP32_9BACT</name>
<accession>A0A7C2WP32</accession>
<dbReference type="EMBL" id="DSID01000033">
    <property type="protein sequence ID" value="HEX69697.1"/>
    <property type="molecule type" value="Genomic_DNA"/>
</dbReference>
<comment type="caution">
    <text evidence="1">The sequence shown here is derived from an EMBL/GenBank/DDBJ whole genome shotgun (WGS) entry which is preliminary data.</text>
</comment>
<protein>
    <submittedName>
        <fullName evidence="1">Uncharacterized protein</fullName>
    </submittedName>
</protein>
<dbReference type="AlphaFoldDB" id="A0A7C2WP32"/>
<evidence type="ECO:0000313" key="1">
    <source>
        <dbReference type="EMBL" id="HEX69697.1"/>
    </source>
</evidence>